<dbReference type="CDD" id="cd17766">
    <property type="entry name" value="futalosine_nucleosidase_MqnB"/>
    <property type="match status" value="1"/>
</dbReference>
<dbReference type="SUPFAM" id="SSF53167">
    <property type="entry name" value="Purine and uridine phosphorylases"/>
    <property type="match status" value="1"/>
</dbReference>
<keyword evidence="1" id="KW-0474">Menaquinone biosynthesis</keyword>
<dbReference type="Pfam" id="PF01048">
    <property type="entry name" value="PNP_UDP_1"/>
    <property type="match status" value="1"/>
</dbReference>
<evidence type="ECO:0000313" key="4">
    <source>
        <dbReference type="EMBL" id="RFM25685.1"/>
    </source>
</evidence>
<evidence type="ECO:0000256" key="2">
    <source>
        <dbReference type="NCBIfam" id="TIGR03664"/>
    </source>
</evidence>
<dbReference type="Gene3D" id="3.40.50.1580">
    <property type="entry name" value="Nucleoside phosphorylase domain"/>
    <property type="match status" value="1"/>
</dbReference>
<dbReference type="PANTHER" id="PTHR46832">
    <property type="entry name" value="5'-METHYLTHIOADENOSINE/S-ADENOSYLHOMOCYSTEINE NUCLEOSIDASE"/>
    <property type="match status" value="1"/>
</dbReference>
<dbReference type="GO" id="GO:0009234">
    <property type="term" value="P:menaquinone biosynthetic process"/>
    <property type="evidence" value="ECO:0007669"/>
    <property type="project" value="UniProtKB-UniRule"/>
</dbReference>
<dbReference type="GO" id="GO:0008782">
    <property type="term" value="F:adenosylhomocysteine nucleosidase activity"/>
    <property type="evidence" value="ECO:0007669"/>
    <property type="project" value="TreeGrafter"/>
</dbReference>
<sequence>MPTLMRVVITAATAGEIAPVKETLPARYSGADAPVSVQFHTAGVGMVATTWSLTRLLSEQQPQLVIQAGIAGCFDHQVPLGAVMAISSEHFGDTGVEENGQWRDLFSLQLDGPDTPPFENRELPNPWLQQYNLLHLPQAHAVTINTITTRPERIQQLQQHYRPTLESMEGAALHYVCRMARTPFIQLRSVSNYIGERDKSKWKIKDAIINLNQCLLQLIEAIDKNG</sequence>
<evidence type="ECO:0000256" key="1">
    <source>
        <dbReference type="HAMAP-Rule" id="MF_00991"/>
    </source>
</evidence>
<keyword evidence="1 4" id="KW-0378">Hydrolase</keyword>
<evidence type="ECO:0000313" key="5">
    <source>
        <dbReference type="Proteomes" id="UP000261284"/>
    </source>
</evidence>
<dbReference type="GO" id="GO:0005829">
    <property type="term" value="C:cytosol"/>
    <property type="evidence" value="ECO:0007669"/>
    <property type="project" value="TreeGrafter"/>
</dbReference>
<keyword evidence="5" id="KW-1185">Reference proteome</keyword>
<dbReference type="InterPro" id="IPR019963">
    <property type="entry name" value="FL_hydrolase_MqnB"/>
</dbReference>
<dbReference type="GO" id="GO:0009116">
    <property type="term" value="P:nucleoside metabolic process"/>
    <property type="evidence" value="ECO:0007669"/>
    <property type="project" value="InterPro"/>
</dbReference>
<dbReference type="NCBIfam" id="TIGR03664">
    <property type="entry name" value="fut_nucase"/>
    <property type="match status" value="1"/>
</dbReference>
<comment type="similarity">
    <text evidence="1">Belongs to the PNP/UDP phosphorylase family. Futalosine hydrolase subfamily.</text>
</comment>
<accession>A0A3E1NCF0</accession>
<gene>
    <name evidence="1 4" type="primary">mqnB</name>
    <name evidence="4" type="ORF">DXN05_23530</name>
</gene>
<dbReference type="EMBL" id="QTJU01000016">
    <property type="protein sequence ID" value="RFM25685.1"/>
    <property type="molecule type" value="Genomic_DNA"/>
</dbReference>
<dbReference type="InterPro" id="IPR035994">
    <property type="entry name" value="Nucleoside_phosphorylase_sf"/>
</dbReference>
<dbReference type="GO" id="GO:0008930">
    <property type="term" value="F:methylthioadenosine nucleosidase activity"/>
    <property type="evidence" value="ECO:0007669"/>
    <property type="project" value="TreeGrafter"/>
</dbReference>
<dbReference type="PANTHER" id="PTHR46832:SF2">
    <property type="entry name" value="FUTALOSINE HYDROLASE"/>
    <property type="match status" value="1"/>
</dbReference>
<dbReference type="UniPathway" id="UPA00079"/>
<reference evidence="4 5" key="1">
    <citation type="submission" date="2018-08" db="EMBL/GenBank/DDBJ databases">
        <title>Chitinophagaceae sp. K23C18032701, a novel bacterium isolated from forest soil.</title>
        <authorList>
            <person name="Wang C."/>
        </authorList>
    </citation>
    <scope>NUCLEOTIDE SEQUENCE [LARGE SCALE GENOMIC DNA]</scope>
    <source>
        <strain evidence="4 5">K23C18032701</strain>
    </source>
</reference>
<dbReference type="HAMAP" id="MF_00991">
    <property type="entry name" value="MqnB"/>
    <property type="match status" value="1"/>
</dbReference>
<dbReference type="InterPro" id="IPR000845">
    <property type="entry name" value="Nucleoside_phosphorylase_d"/>
</dbReference>
<name>A0A3E1NCF0_9BACT</name>
<organism evidence="4 5">
    <name type="scientific">Deminuibacter soli</name>
    <dbReference type="NCBI Taxonomy" id="2291815"/>
    <lineage>
        <taxon>Bacteria</taxon>
        <taxon>Pseudomonadati</taxon>
        <taxon>Bacteroidota</taxon>
        <taxon>Chitinophagia</taxon>
        <taxon>Chitinophagales</taxon>
        <taxon>Chitinophagaceae</taxon>
        <taxon>Deminuibacter</taxon>
    </lineage>
</organism>
<proteinExistence type="inferred from homology"/>
<feature type="domain" description="Nucleoside phosphorylase" evidence="3">
    <location>
        <begin position="42"/>
        <end position="219"/>
    </location>
</feature>
<dbReference type="AlphaFoldDB" id="A0A3E1NCF0"/>
<comment type="pathway">
    <text evidence="1">Quinol/quinone metabolism; menaquinone biosynthesis.</text>
</comment>
<dbReference type="Proteomes" id="UP000261284">
    <property type="component" value="Unassembled WGS sequence"/>
</dbReference>
<protein>
    <recommendedName>
        <fullName evidence="1 2">Futalosine hydrolase</fullName>
        <shortName evidence="1">FL hydrolase</shortName>
        <ecNumber evidence="1 2">3.2.2.26</ecNumber>
    </recommendedName>
    <alternativeName>
        <fullName evidence="1">Futalosine nucleosidase</fullName>
    </alternativeName>
    <alternativeName>
        <fullName evidence="1">Menaquinone biosynthetic enzyme MqnB</fullName>
    </alternativeName>
</protein>
<comment type="caution">
    <text evidence="4">The sequence shown here is derived from an EMBL/GenBank/DDBJ whole genome shotgun (WGS) entry which is preliminary data.</text>
</comment>
<evidence type="ECO:0000259" key="3">
    <source>
        <dbReference type="Pfam" id="PF01048"/>
    </source>
</evidence>
<dbReference type="EC" id="3.2.2.26" evidence="1 2"/>
<comment type="function">
    <text evidence="1">Catalyzes the hydrolysis of futalosine (FL) to dehypoxanthine futalosine (DHFL) and hypoxanthine, a step in the biosynthesis of menaquinone (MK, vitamin K2).</text>
</comment>
<comment type="catalytic activity">
    <reaction evidence="1">
        <text>futalosine + H2O = dehypoxanthine futalosine + hypoxanthine</text>
        <dbReference type="Rhea" id="RHEA:25904"/>
        <dbReference type="ChEBI" id="CHEBI:15377"/>
        <dbReference type="ChEBI" id="CHEBI:17368"/>
        <dbReference type="ChEBI" id="CHEBI:58863"/>
        <dbReference type="ChEBI" id="CHEBI:58864"/>
        <dbReference type="EC" id="3.2.2.26"/>
    </reaction>
</comment>
<keyword evidence="4" id="KW-0326">Glycosidase</keyword>
<dbReference type="GO" id="GO:0019284">
    <property type="term" value="P:L-methionine salvage from S-adenosylmethionine"/>
    <property type="evidence" value="ECO:0007669"/>
    <property type="project" value="TreeGrafter"/>
</dbReference>